<evidence type="ECO:0000256" key="4">
    <source>
        <dbReference type="ARBA" id="ARBA00022603"/>
    </source>
</evidence>
<evidence type="ECO:0000259" key="10">
    <source>
        <dbReference type="Pfam" id="PF02870"/>
    </source>
</evidence>
<dbReference type="Proteomes" id="UP000002072">
    <property type="component" value="Chromosome"/>
</dbReference>
<accession>D1AY89</accession>
<evidence type="ECO:0000256" key="8">
    <source>
        <dbReference type="ARBA" id="ARBA00049348"/>
    </source>
</evidence>
<dbReference type="InterPro" id="IPR036388">
    <property type="entry name" value="WH-like_DNA-bd_sf"/>
</dbReference>
<reference evidence="11 12" key="1">
    <citation type="journal article" date="2009" name="Stand. Genomic Sci.">
        <title>Complete genome sequence of Streptobacillus moniliformis type strain (9901T).</title>
        <authorList>
            <person name="Nolan M."/>
            <person name="Gronow S."/>
            <person name="Lapidus A."/>
            <person name="Ivanova N."/>
            <person name="Copeland A."/>
            <person name="Lucas S."/>
            <person name="Del Rio T.G."/>
            <person name="Chen F."/>
            <person name="Tice H."/>
            <person name="Pitluck S."/>
            <person name="Cheng J.F."/>
            <person name="Sims D."/>
            <person name="Meincke L."/>
            <person name="Bruce D."/>
            <person name="Goodwin L."/>
            <person name="Brettin T."/>
            <person name="Han C."/>
            <person name="Detter J.C."/>
            <person name="Ovchinikova G."/>
            <person name="Pati A."/>
            <person name="Mavromatis K."/>
            <person name="Mikhailova N."/>
            <person name="Chen A."/>
            <person name="Palaniappan K."/>
            <person name="Land M."/>
            <person name="Hauser L."/>
            <person name="Chang Y.J."/>
            <person name="Jeffries C.D."/>
            <person name="Rohde M."/>
            <person name="Sproer C."/>
            <person name="Goker M."/>
            <person name="Bristow J."/>
            <person name="Eisen J.A."/>
            <person name="Markowitz V."/>
            <person name="Hugenholtz P."/>
            <person name="Kyrpides N.C."/>
            <person name="Klenk H.P."/>
            <person name="Chain P."/>
        </authorList>
    </citation>
    <scope>NUCLEOTIDE SEQUENCE [LARGE SCALE GENOMIC DNA]</scope>
    <source>
        <strain evidence="12">ATCC 14647 / DSM 12112 / NCTC 10651 / 9901</strain>
    </source>
</reference>
<evidence type="ECO:0000256" key="3">
    <source>
        <dbReference type="ARBA" id="ARBA00011918"/>
    </source>
</evidence>
<dbReference type="InterPro" id="IPR036631">
    <property type="entry name" value="MGMT_N_sf"/>
</dbReference>
<dbReference type="RefSeq" id="WP_012858816.1">
    <property type="nucleotide sequence ID" value="NC_013515.1"/>
</dbReference>
<comment type="catalytic activity">
    <reaction evidence="8">
        <text>a 6-O-methyl-2'-deoxyguanosine in DNA + L-cysteinyl-[protein] = S-methyl-L-cysteinyl-[protein] + a 2'-deoxyguanosine in DNA</text>
        <dbReference type="Rhea" id="RHEA:24000"/>
        <dbReference type="Rhea" id="RHEA-COMP:10131"/>
        <dbReference type="Rhea" id="RHEA-COMP:10132"/>
        <dbReference type="Rhea" id="RHEA-COMP:11367"/>
        <dbReference type="Rhea" id="RHEA-COMP:11368"/>
        <dbReference type="ChEBI" id="CHEBI:29950"/>
        <dbReference type="ChEBI" id="CHEBI:82612"/>
        <dbReference type="ChEBI" id="CHEBI:85445"/>
        <dbReference type="ChEBI" id="CHEBI:85448"/>
        <dbReference type="EC" id="2.1.1.63"/>
    </reaction>
</comment>
<name>D1AY89_STRM9</name>
<feature type="domain" description="Methylated-DNA-[protein]-cysteine S-methyltransferase DNA binding" evidence="9">
    <location>
        <begin position="80"/>
        <end position="163"/>
    </location>
</feature>
<evidence type="ECO:0000313" key="12">
    <source>
        <dbReference type="Proteomes" id="UP000002072"/>
    </source>
</evidence>
<dbReference type="OrthoDB" id="9802228at2"/>
<evidence type="ECO:0000259" key="9">
    <source>
        <dbReference type="Pfam" id="PF01035"/>
    </source>
</evidence>
<dbReference type="GO" id="GO:0003908">
    <property type="term" value="F:methylated-DNA-[protein]-cysteine S-methyltransferase activity"/>
    <property type="evidence" value="ECO:0007669"/>
    <property type="project" value="UniProtKB-EC"/>
</dbReference>
<dbReference type="EC" id="2.1.1.63" evidence="3"/>
<dbReference type="Gene3D" id="1.10.10.10">
    <property type="entry name" value="Winged helix-like DNA-binding domain superfamily/Winged helix DNA-binding domain"/>
    <property type="match status" value="1"/>
</dbReference>
<dbReference type="NCBIfam" id="TIGR00589">
    <property type="entry name" value="ogt"/>
    <property type="match status" value="1"/>
</dbReference>
<dbReference type="PANTHER" id="PTHR10815:SF5">
    <property type="entry name" value="METHYLATED-DNA--PROTEIN-CYSTEINE METHYLTRANSFERASE"/>
    <property type="match status" value="1"/>
</dbReference>
<feature type="domain" description="Methylguanine DNA methyltransferase ribonuclease-like" evidence="10">
    <location>
        <begin position="3"/>
        <end position="70"/>
    </location>
</feature>
<dbReference type="InterPro" id="IPR008332">
    <property type="entry name" value="MethylG_MeTrfase_N"/>
</dbReference>
<keyword evidence="12" id="KW-1185">Reference proteome</keyword>
<evidence type="ECO:0000256" key="5">
    <source>
        <dbReference type="ARBA" id="ARBA00022679"/>
    </source>
</evidence>
<dbReference type="GO" id="GO:0032259">
    <property type="term" value="P:methylation"/>
    <property type="evidence" value="ECO:0007669"/>
    <property type="project" value="UniProtKB-KW"/>
</dbReference>
<dbReference type="InterPro" id="IPR014048">
    <property type="entry name" value="MethylDNA_cys_MeTrfase_DNA-bd"/>
</dbReference>
<dbReference type="InterPro" id="IPR036217">
    <property type="entry name" value="MethylDNA_cys_MeTrfase_DNAb"/>
</dbReference>
<comment type="catalytic activity">
    <reaction evidence="1">
        <text>a 4-O-methyl-thymidine in DNA + L-cysteinyl-[protein] = a thymidine in DNA + S-methyl-L-cysteinyl-[protein]</text>
        <dbReference type="Rhea" id="RHEA:53428"/>
        <dbReference type="Rhea" id="RHEA-COMP:10131"/>
        <dbReference type="Rhea" id="RHEA-COMP:10132"/>
        <dbReference type="Rhea" id="RHEA-COMP:13555"/>
        <dbReference type="Rhea" id="RHEA-COMP:13556"/>
        <dbReference type="ChEBI" id="CHEBI:29950"/>
        <dbReference type="ChEBI" id="CHEBI:82612"/>
        <dbReference type="ChEBI" id="CHEBI:137386"/>
        <dbReference type="ChEBI" id="CHEBI:137387"/>
        <dbReference type="EC" id="2.1.1.63"/>
    </reaction>
</comment>
<dbReference type="InterPro" id="IPR001497">
    <property type="entry name" value="MethylDNA_cys_MeTrfase_AS"/>
</dbReference>
<keyword evidence="4" id="KW-0489">Methyltransferase</keyword>
<dbReference type="EMBL" id="CP001779">
    <property type="protein sequence ID" value="ACZ01265.1"/>
    <property type="molecule type" value="Genomic_DNA"/>
</dbReference>
<dbReference type="Pfam" id="PF01035">
    <property type="entry name" value="DNA_binding_1"/>
    <property type="match status" value="1"/>
</dbReference>
<keyword evidence="5" id="KW-0808">Transferase</keyword>
<keyword evidence="6" id="KW-0227">DNA damage</keyword>
<evidence type="ECO:0000256" key="2">
    <source>
        <dbReference type="ARBA" id="ARBA00008711"/>
    </source>
</evidence>
<dbReference type="Gene3D" id="3.30.160.70">
    <property type="entry name" value="Methylated DNA-protein cysteine methyltransferase domain"/>
    <property type="match status" value="1"/>
</dbReference>
<dbReference type="STRING" id="519441.Smon_0796"/>
<comment type="similarity">
    <text evidence="2">Belongs to the MGMT family.</text>
</comment>
<evidence type="ECO:0000256" key="6">
    <source>
        <dbReference type="ARBA" id="ARBA00022763"/>
    </source>
</evidence>
<organism evidence="11 12">
    <name type="scientific">Streptobacillus moniliformis (strain ATCC 14647 / DSM 12112 / NCTC 10651 / 9901)</name>
    <dbReference type="NCBI Taxonomy" id="519441"/>
    <lineage>
        <taxon>Bacteria</taxon>
        <taxon>Fusobacteriati</taxon>
        <taxon>Fusobacteriota</taxon>
        <taxon>Fusobacteriia</taxon>
        <taxon>Fusobacteriales</taxon>
        <taxon>Leptotrichiaceae</taxon>
        <taxon>Streptobacillus</taxon>
    </lineage>
</organism>
<proteinExistence type="inferred from homology"/>
<dbReference type="PROSITE" id="PS00374">
    <property type="entry name" value="MGMT"/>
    <property type="match status" value="1"/>
</dbReference>
<dbReference type="CDD" id="cd06445">
    <property type="entry name" value="ATase"/>
    <property type="match status" value="1"/>
</dbReference>
<evidence type="ECO:0000256" key="1">
    <source>
        <dbReference type="ARBA" id="ARBA00001286"/>
    </source>
</evidence>
<evidence type="ECO:0000256" key="7">
    <source>
        <dbReference type="ARBA" id="ARBA00023204"/>
    </source>
</evidence>
<dbReference type="GeneID" id="29673027"/>
<keyword evidence="7" id="KW-0234">DNA repair</keyword>
<dbReference type="SUPFAM" id="SSF46767">
    <property type="entry name" value="Methylated DNA-protein cysteine methyltransferase, C-terminal domain"/>
    <property type="match status" value="1"/>
</dbReference>
<dbReference type="HOGENOM" id="CLU_000445_52_2_0"/>
<dbReference type="Pfam" id="PF02870">
    <property type="entry name" value="Methyltransf_1N"/>
    <property type="match status" value="1"/>
</dbReference>
<dbReference type="KEGG" id="smf:Smon_0796"/>
<dbReference type="AlphaFoldDB" id="D1AY89"/>
<sequence>MLLKNIYNSPMGKILILVDEKRLKGLWFEDQKYFGAKYDISNIEFGENEVIQEVRYWLKKYFSGENPKVNINILSIEGTEFRKKVSEVLLSIPYGQTISYKRVSDILFEKYGMKTSARAVGGALGHNPISILIPCHRVIATNGLLTGYAGGISKKIELLIIEGFDKKFLESKI</sequence>
<dbReference type="FunFam" id="1.10.10.10:FF:000214">
    <property type="entry name" value="Methylated-DNA--protein-cysteine methyltransferase"/>
    <property type="match status" value="1"/>
</dbReference>
<gene>
    <name evidence="11" type="ordered locus">Smon_0796</name>
</gene>
<dbReference type="eggNOG" id="COG0350">
    <property type="taxonomic scope" value="Bacteria"/>
</dbReference>
<dbReference type="PANTHER" id="PTHR10815">
    <property type="entry name" value="METHYLATED-DNA--PROTEIN-CYSTEINE METHYLTRANSFERASE"/>
    <property type="match status" value="1"/>
</dbReference>
<dbReference type="SUPFAM" id="SSF53155">
    <property type="entry name" value="Methylated DNA-protein cysteine methyltransferase domain"/>
    <property type="match status" value="1"/>
</dbReference>
<dbReference type="GO" id="GO:0006281">
    <property type="term" value="P:DNA repair"/>
    <property type="evidence" value="ECO:0007669"/>
    <property type="project" value="UniProtKB-KW"/>
</dbReference>
<protein>
    <recommendedName>
        <fullName evidence="3">methylated-DNA--[protein]-cysteine S-methyltransferase</fullName>
        <ecNumber evidence="3">2.1.1.63</ecNumber>
    </recommendedName>
</protein>
<evidence type="ECO:0000313" key="11">
    <source>
        <dbReference type="EMBL" id="ACZ01265.1"/>
    </source>
</evidence>